<dbReference type="Proteomes" id="UP000499080">
    <property type="component" value="Unassembled WGS sequence"/>
</dbReference>
<organism evidence="1 2">
    <name type="scientific">Araneus ventricosus</name>
    <name type="common">Orbweaver spider</name>
    <name type="synonym">Epeira ventricosa</name>
    <dbReference type="NCBI Taxonomy" id="182803"/>
    <lineage>
        <taxon>Eukaryota</taxon>
        <taxon>Metazoa</taxon>
        <taxon>Ecdysozoa</taxon>
        <taxon>Arthropoda</taxon>
        <taxon>Chelicerata</taxon>
        <taxon>Arachnida</taxon>
        <taxon>Araneae</taxon>
        <taxon>Araneomorphae</taxon>
        <taxon>Entelegynae</taxon>
        <taxon>Araneoidea</taxon>
        <taxon>Araneidae</taxon>
        <taxon>Araneus</taxon>
    </lineage>
</organism>
<sequence length="99" mass="11638">MFSVFSQTEKNVSMSSTFTFKDAKISTHCYPQHATIGFHGFAVFRTVHFKFNESEHRKRWMIIIRGFKISLCPIVSDLIKTLRSFTFEKKKKSLRAKEI</sequence>
<evidence type="ECO:0000313" key="2">
    <source>
        <dbReference type="Proteomes" id="UP000499080"/>
    </source>
</evidence>
<keyword evidence="2" id="KW-1185">Reference proteome</keyword>
<accession>A0A4Y2VLE5</accession>
<feature type="non-terminal residue" evidence="1">
    <location>
        <position position="99"/>
    </location>
</feature>
<reference evidence="1 2" key="1">
    <citation type="journal article" date="2019" name="Sci. Rep.">
        <title>Orb-weaving spider Araneus ventricosus genome elucidates the spidroin gene catalogue.</title>
        <authorList>
            <person name="Kono N."/>
            <person name="Nakamura H."/>
            <person name="Ohtoshi R."/>
            <person name="Moran D.A.P."/>
            <person name="Shinohara A."/>
            <person name="Yoshida Y."/>
            <person name="Fujiwara M."/>
            <person name="Mori M."/>
            <person name="Tomita M."/>
            <person name="Arakawa K."/>
        </authorList>
    </citation>
    <scope>NUCLEOTIDE SEQUENCE [LARGE SCALE GENOMIC DNA]</scope>
</reference>
<dbReference type="EMBL" id="BGPR01048449">
    <property type="protein sequence ID" value="GBO25451.1"/>
    <property type="molecule type" value="Genomic_DNA"/>
</dbReference>
<proteinExistence type="predicted"/>
<comment type="caution">
    <text evidence="1">The sequence shown here is derived from an EMBL/GenBank/DDBJ whole genome shotgun (WGS) entry which is preliminary data.</text>
</comment>
<name>A0A4Y2VLE5_ARAVE</name>
<protein>
    <submittedName>
        <fullName evidence="1">Uncharacterized protein</fullName>
    </submittedName>
</protein>
<gene>
    <name evidence="1" type="ORF">AVEN_127267_1</name>
</gene>
<evidence type="ECO:0000313" key="1">
    <source>
        <dbReference type="EMBL" id="GBO25451.1"/>
    </source>
</evidence>
<dbReference type="AlphaFoldDB" id="A0A4Y2VLE5"/>